<dbReference type="InterPro" id="IPR007278">
    <property type="entry name" value="DUF397"/>
</dbReference>
<keyword evidence="3" id="KW-1185">Reference proteome</keyword>
<dbReference type="Pfam" id="PF04149">
    <property type="entry name" value="DUF397"/>
    <property type="match status" value="1"/>
</dbReference>
<evidence type="ECO:0000259" key="1">
    <source>
        <dbReference type="Pfam" id="PF04149"/>
    </source>
</evidence>
<evidence type="ECO:0000313" key="2">
    <source>
        <dbReference type="EMBL" id="NGO69907.1"/>
    </source>
</evidence>
<comment type="caution">
    <text evidence="2">The sequence shown here is derived from an EMBL/GenBank/DDBJ whole genome shotgun (WGS) entry which is preliminary data.</text>
</comment>
<organism evidence="2 3">
    <name type="scientific">Streptomyces boncukensis</name>
    <dbReference type="NCBI Taxonomy" id="2711219"/>
    <lineage>
        <taxon>Bacteria</taxon>
        <taxon>Bacillati</taxon>
        <taxon>Actinomycetota</taxon>
        <taxon>Actinomycetes</taxon>
        <taxon>Kitasatosporales</taxon>
        <taxon>Streptomycetaceae</taxon>
        <taxon>Streptomyces</taxon>
    </lineage>
</organism>
<feature type="domain" description="DUF397" evidence="1">
    <location>
        <begin position="9"/>
        <end position="61"/>
    </location>
</feature>
<dbReference type="EMBL" id="JAAKZZ010000150">
    <property type="protein sequence ID" value="NGO69907.1"/>
    <property type="molecule type" value="Genomic_DNA"/>
</dbReference>
<sequence length="66" mass="7085">MRHDLPPIWKKSSYSGSTDNACVETQMTSEGSVAFRDSKGPELGAHEVSPSAWAAFTSALKDGRLS</sequence>
<name>A0A6G4WZ72_9ACTN</name>
<gene>
    <name evidence="2" type="ORF">G5C65_16395</name>
</gene>
<protein>
    <submittedName>
        <fullName evidence="2">DUF397 domain-containing protein</fullName>
    </submittedName>
</protein>
<proteinExistence type="predicted"/>
<evidence type="ECO:0000313" key="3">
    <source>
        <dbReference type="Proteomes" id="UP000477722"/>
    </source>
</evidence>
<reference evidence="2 3" key="1">
    <citation type="submission" date="2020-02" db="EMBL/GenBank/DDBJ databases">
        <title>Whole-genome analyses of novel actinobacteria.</title>
        <authorList>
            <person name="Sahin N."/>
            <person name="Tatar D."/>
        </authorList>
    </citation>
    <scope>NUCLEOTIDE SEQUENCE [LARGE SCALE GENOMIC DNA]</scope>
    <source>
        <strain evidence="2 3">SB3404</strain>
    </source>
</reference>
<accession>A0A6G4WZ72</accession>
<dbReference type="Proteomes" id="UP000477722">
    <property type="component" value="Unassembled WGS sequence"/>
</dbReference>
<dbReference type="AlphaFoldDB" id="A0A6G4WZ72"/>